<keyword evidence="4" id="KW-1185">Reference proteome</keyword>
<sequence>MAVLKNILAVAIACIAVINSVAGAPAGAKLISTTLKSWPAITATLEPSTLAVDDAIGHVDYTDSSWTTLTETMTVIVSPIVVTSTTVADKRQIINTATVAPYPPPPDRIMVDFSSGIAATEARADIQDMTLSFTTTSTTSDSFALSTSMFPDPSNFGHPPPAETATTKYTATTTPSFPVVPSIMADGTKRDGRAIGTDTTTTALGGSTMTVDKVSVPSLELPGGFCHPPLDGEEHPHQSWPCHSQPTDTLPTPVFGPTKTSKPSPPQAKRQASYNFGVPIPEFTDLVLAPWNNFSTAQHISTRNVTQAAVHLPTSLPSPQQPHIEPVMSMPRETSSTKATASCSSGTRKPMSAPTDSTITIDIDEPTCSVQSISSAETTPVHLVASETLHLITVTVTCTTCGRFIAAKTTHYSVSTALPCTTGGCADKASFPSGFTTSLTSLITSDTEAMYLPTITADLPHVVLSIPDNTDIVEPLSGTSTTDKTTLETSIRSTQA</sequence>
<gene>
    <name evidence="3" type="ORF">VM1G_02841</name>
</gene>
<feature type="region of interest" description="Disordered" evidence="1">
    <location>
        <begin position="332"/>
        <end position="359"/>
    </location>
</feature>
<name>A0A194VVU0_CYTMA</name>
<accession>A0A194VVU0</accession>
<reference evidence="3" key="1">
    <citation type="submission" date="2014-12" db="EMBL/GenBank/DDBJ databases">
        <title>Genome Sequence of Valsa Canker Pathogens Uncovers a Specific Adaption of Colonization on Woody Bark.</title>
        <authorList>
            <person name="Yin Z."/>
            <person name="Liu H."/>
            <person name="Gao X."/>
            <person name="Li Z."/>
            <person name="Song N."/>
            <person name="Ke X."/>
            <person name="Dai Q."/>
            <person name="Wu Y."/>
            <person name="Sun Y."/>
            <person name="Xu J.-R."/>
            <person name="Kang Z.K."/>
            <person name="Wang L."/>
            <person name="Huang L."/>
        </authorList>
    </citation>
    <scope>NUCLEOTIDE SEQUENCE [LARGE SCALE GENOMIC DNA]</scope>
    <source>
        <strain evidence="3">03-8</strain>
    </source>
</reference>
<feature type="region of interest" description="Disordered" evidence="1">
    <location>
        <begin position="227"/>
        <end position="271"/>
    </location>
</feature>
<feature type="signal peptide" evidence="2">
    <location>
        <begin position="1"/>
        <end position="23"/>
    </location>
</feature>
<evidence type="ECO:0000256" key="1">
    <source>
        <dbReference type="SAM" id="MobiDB-lite"/>
    </source>
</evidence>
<dbReference type="Proteomes" id="UP000078559">
    <property type="component" value="Chromosome 3"/>
</dbReference>
<proteinExistence type="predicted"/>
<dbReference type="OrthoDB" id="10647721at2759"/>
<feature type="chain" id="PRO_5008266849" evidence="2">
    <location>
        <begin position="24"/>
        <end position="496"/>
    </location>
</feature>
<dbReference type="AlphaFoldDB" id="A0A194VVU0"/>
<protein>
    <submittedName>
        <fullName evidence="3">Uncharacterized protein</fullName>
    </submittedName>
</protein>
<feature type="region of interest" description="Disordered" evidence="1">
    <location>
        <begin position="475"/>
        <end position="496"/>
    </location>
</feature>
<evidence type="ECO:0000256" key="2">
    <source>
        <dbReference type="SAM" id="SignalP"/>
    </source>
</evidence>
<feature type="region of interest" description="Disordered" evidence="1">
    <location>
        <begin position="180"/>
        <end position="203"/>
    </location>
</feature>
<feature type="compositionally biased region" description="Low complexity" evidence="1">
    <location>
        <begin position="334"/>
        <end position="347"/>
    </location>
</feature>
<dbReference type="EMBL" id="CM003100">
    <property type="protein sequence ID" value="KUI68008.1"/>
    <property type="molecule type" value="Genomic_DNA"/>
</dbReference>
<evidence type="ECO:0000313" key="3">
    <source>
        <dbReference type="EMBL" id="KUI68008.1"/>
    </source>
</evidence>
<evidence type="ECO:0000313" key="4">
    <source>
        <dbReference type="Proteomes" id="UP000078559"/>
    </source>
</evidence>
<feature type="compositionally biased region" description="Polar residues" evidence="1">
    <location>
        <begin position="241"/>
        <end position="250"/>
    </location>
</feature>
<organism evidence="3 4">
    <name type="scientific">Cytospora mali</name>
    <name type="common">Apple Valsa canker fungus</name>
    <name type="synonym">Valsa mali</name>
    <dbReference type="NCBI Taxonomy" id="578113"/>
    <lineage>
        <taxon>Eukaryota</taxon>
        <taxon>Fungi</taxon>
        <taxon>Dikarya</taxon>
        <taxon>Ascomycota</taxon>
        <taxon>Pezizomycotina</taxon>
        <taxon>Sordariomycetes</taxon>
        <taxon>Sordariomycetidae</taxon>
        <taxon>Diaporthales</taxon>
        <taxon>Cytosporaceae</taxon>
        <taxon>Cytospora</taxon>
    </lineage>
</organism>
<feature type="compositionally biased region" description="Low complexity" evidence="1">
    <location>
        <begin position="477"/>
        <end position="490"/>
    </location>
</feature>
<keyword evidence="2" id="KW-0732">Signal</keyword>